<dbReference type="STRING" id="62062.ENSHHUP00000074030"/>
<reference evidence="2" key="1">
    <citation type="submission" date="2018-06" db="EMBL/GenBank/DDBJ databases">
        <title>Genome assembly of Danube salmon.</title>
        <authorList>
            <person name="Macqueen D.J."/>
            <person name="Gundappa M.K."/>
        </authorList>
    </citation>
    <scope>NUCLEOTIDE SEQUENCE [LARGE SCALE GENOMIC DNA]</scope>
</reference>
<evidence type="ECO:0000313" key="1">
    <source>
        <dbReference type="Ensembl" id="ENSHHUP00000074030.1"/>
    </source>
</evidence>
<reference evidence="1" key="3">
    <citation type="submission" date="2025-09" db="UniProtKB">
        <authorList>
            <consortium name="Ensembl"/>
        </authorList>
    </citation>
    <scope>IDENTIFICATION</scope>
</reference>
<evidence type="ECO:0008006" key="3">
    <source>
        <dbReference type="Google" id="ProtNLM"/>
    </source>
</evidence>
<dbReference type="SUPFAM" id="SSF48726">
    <property type="entry name" value="Immunoglobulin"/>
    <property type="match status" value="1"/>
</dbReference>
<evidence type="ECO:0000313" key="2">
    <source>
        <dbReference type="Proteomes" id="UP000314982"/>
    </source>
</evidence>
<dbReference type="GeneTree" id="ENSGT00990000204585"/>
<name>A0A4W5QJ81_9TELE</name>
<dbReference type="AlphaFoldDB" id="A0A4W5QJ81"/>
<sequence>MCPSCQQPAALLTKILSAFSQMSVRRRKSVQSQRFITALRMSWIVSCLFCVLRQCVGTEALTETLVEFGRNATLNCSLNGTNVHWYIQHHPQPPLAILRSFTSSCPVAFYYNNNYRQILITNRK</sequence>
<dbReference type="InterPro" id="IPR036179">
    <property type="entry name" value="Ig-like_dom_sf"/>
</dbReference>
<protein>
    <recommendedName>
        <fullName evidence="3">Immunoglobulin V-set domain-containing protein</fullName>
    </recommendedName>
</protein>
<dbReference type="Proteomes" id="UP000314982">
    <property type="component" value="Unassembled WGS sequence"/>
</dbReference>
<keyword evidence="2" id="KW-1185">Reference proteome</keyword>
<accession>A0A4W5QJ81</accession>
<dbReference type="Ensembl" id="ENSHHUT00000076464.1">
    <property type="protein sequence ID" value="ENSHHUP00000074030.1"/>
    <property type="gene ID" value="ENSHHUG00000043430.1"/>
</dbReference>
<reference evidence="1" key="2">
    <citation type="submission" date="2025-08" db="UniProtKB">
        <authorList>
            <consortium name="Ensembl"/>
        </authorList>
    </citation>
    <scope>IDENTIFICATION</scope>
</reference>
<organism evidence="1 2">
    <name type="scientific">Hucho hucho</name>
    <name type="common">huchen</name>
    <dbReference type="NCBI Taxonomy" id="62062"/>
    <lineage>
        <taxon>Eukaryota</taxon>
        <taxon>Metazoa</taxon>
        <taxon>Chordata</taxon>
        <taxon>Craniata</taxon>
        <taxon>Vertebrata</taxon>
        <taxon>Euteleostomi</taxon>
        <taxon>Actinopterygii</taxon>
        <taxon>Neopterygii</taxon>
        <taxon>Teleostei</taxon>
        <taxon>Protacanthopterygii</taxon>
        <taxon>Salmoniformes</taxon>
        <taxon>Salmonidae</taxon>
        <taxon>Salmoninae</taxon>
        <taxon>Hucho</taxon>
    </lineage>
</organism>
<proteinExistence type="predicted"/>